<name>A0A0F5ISM6_9BACT</name>
<keyword evidence="3" id="KW-1185">Reference proteome</keyword>
<evidence type="ECO:0000313" key="3">
    <source>
        <dbReference type="Proteomes" id="UP000033035"/>
    </source>
</evidence>
<keyword evidence="1" id="KW-0732">Signal</keyword>
<dbReference type="RefSeq" id="WP_028728825.1">
    <property type="nucleotide sequence ID" value="NZ_AUAE01000038.1"/>
</dbReference>
<dbReference type="Proteomes" id="UP000033035">
    <property type="component" value="Unassembled WGS sequence"/>
</dbReference>
<accession>A0A0F5ISM6</accession>
<dbReference type="AlphaFoldDB" id="A0A0F5ISM6"/>
<evidence type="ECO:0000256" key="1">
    <source>
        <dbReference type="SAM" id="SignalP"/>
    </source>
</evidence>
<evidence type="ECO:0008006" key="4">
    <source>
        <dbReference type="Google" id="ProtNLM"/>
    </source>
</evidence>
<dbReference type="EMBL" id="AQHW01000026">
    <property type="protein sequence ID" value="KKB48541.1"/>
    <property type="molecule type" value="Genomic_DNA"/>
</dbReference>
<protein>
    <recommendedName>
        <fullName evidence="4">Outer membrane protein beta-barrel domain-containing protein</fullName>
    </recommendedName>
</protein>
<comment type="caution">
    <text evidence="2">The sequence shown here is derived from an EMBL/GenBank/DDBJ whole genome shotgun (WGS) entry which is preliminary data.</text>
</comment>
<organism evidence="2 3">
    <name type="scientific">Parabacteroides gordonii MS-1 = DSM 23371</name>
    <dbReference type="NCBI Taxonomy" id="1203610"/>
    <lineage>
        <taxon>Bacteria</taxon>
        <taxon>Pseudomonadati</taxon>
        <taxon>Bacteroidota</taxon>
        <taxon>Bacteroidia</taxon>
        <taxon>Bacteroidales</taxon>
        <taxon>Tannerellaceae</taxon>
        <taxon>Parabacteroides</taxon>
    </lineage>
</organism>
<gene>
    <name evidence="2" type="ORF">HMPREF1536_04702</name>
</gene>
<sequence>MKALSCFMLLFCLNVVSVFAQVEQESSGNTNPDIQVSQTGDNSSYWTVSLSGGATLYQGEWDGDMKKADFITPYGKLSVARWFSSVWGLRMQLDGGVFKNGAVKVKEVDSDGKFYFADGYVEFITNVMNWGAEKNSNRPVSVFLYTGVGGAWTPSRNEFSAKFSPAMILGGQVNFRLTDFWSVALEMDGTIVRDKFNSHTGGRKLEGYMGVTAGLVYRFSQK</sequence>
<evidence type="ECO:0000313" key="2">
    <source>
        <dbReference type="EMBL" id="KKB48541.1"/>
    </source>
</evidence>
<feature type="signal peptide" evidence="1">
    <location>
        <begin position="1"/>
        <end position="20"/>
    </location>
</feature>
<feature type="chain" id="PRO_5002488405" description="Outer membrane protein beta-barrel domain-containing protein" evidence="1">
    <location>
        <begin position="21"/>
        <end position="222"/>
    </location>
</feature>
<proteinExistence type="predicted"/>
<dbReference type="HOGENOM" id="CLU_1244333_0_0_10"/>
<reference evidence="2 3" key="1">
    <citation type="submission" date="2013-04" db="EMBL/GenBank/DDBJ databases">
        <title>The Genome Sequence of Parabacteroides gordonii DSM 23371.</title>
        <authorList>
            <consortium name="The Broad Institute Genomics Platform"/>
            <person name="Earl A."/>
            <person name="Ward D."/>
            <person name="Feldgarden M."/>
            <person name="Gevers D."/>
            <person name="Martens E."/>
            <person name="Sakamoto M."/>
            <person name="Benno Y."/>
            <person name="Suzuki N."/>
            <person name="Matsunaga N."/>
            <person name="Koshihara K."/>
            <person name="Seki M."/>
            <person name="Komiya H."/>
            <person name="Walker B."/>
            <person name="Young S."/>
            <person name="Zeng Q."/>
            <person name="Gargeya S."/>
            <person name="Fitzgerald M."/>
            <person name="Haas B."/>
            <person name="Abouelleil A."/>
            <person name="Allen A.W."/>
            <person name="Alvarado L."/>
            <person name="Arachchi H.M."/>
            <person name="Berlin A.M."/>
            <person name="Chapman S.B."/>
            <person name="Gainer-Dewar J."/>
            <person name="Goldberg J."/>
            <person name="Griggs A."/>
            <person name="Gujja S."/>
            <person name="Hansen M."/>
            <person name="Howarth C."/>
            <person name="Imamovic A."/>
            <person name="Ireland A."/>
            <person name="Larimer J."/>
            <person name="McCowan C."/>
            <person name="Murphy C."/>
            <person name="Pearson M."/>
            <person name="Poon T.W."/>
            <person name="Priest M."/>
            <person name="Roberts A."/>
            <person name="Saif S."/>
            <person name="Shea T."/>
            <person name="Sisk P."/>
            <person name="Sykes S."/>
            <person name="Wortman J."/>
            <person name="Nusbaum C."/>
            <person name="Birren B."/>
        </authorList>
    </citation>
    <scope>NUCLEOTIDE SEQUENCE [LARGE SCALE GENOMIC DNA]</scope>
    <source>
        <strain evidence="2 3">MS-1</strain>
    </source>
</reference>
<dbReference type="PATRIC" id="fig|1203610.3.peg.4794"/>
<dbReference type="STRING" id="1203610.HMPREF1536_04702"/>